<dbReference type="AlphaFoldDB" id="A0A1M5P799"/>
<dbReference type="PANTHER" id="PTHR47990">
    <property type="entry name" value="2-OXOGLUTARATE (2OG) AND FE(II)-DEPENDENT OXYGENASE SUPERFAMILY PROTEIN-RELATED"/>
    <property type="match status" value="1"/>
</dbReference>
<organism evidence="5 6">
    <name type="scientific">Jatrophihabitans endophyticus</name>
    <dbReference type="NCBI Taxonomy" id="1206085"/>
    <lineage>
        <taxon>Bacteria</taxon>
        <taxon>Bacillati</taxon>
        <taxon>Actinomycetota</taxon>
        <taxon>Actinomycetes</taxon>
        <taxon>Jatrophihabitantales</taxon>
        <taxon>Jatrophihabitantaceae</taxon>
        <taxon>Jatrophihabitans</taxon>
    </lineage>
</organism>
<dbReference type="EMBL" id="FQVU01000004">
    <property type="protein sequence ID" value="SHG97684.1"/>
    <property type="molecule type" value="Genomic_DNA"/>
</dbReference>
<dbReference type="PRINTS" id="PR00682">
    <property type="entry name" value="IPNSYNTHASE"/>
</dbReference>
<dbReference type="GO" id="GO:0016491">
    <property type="term" value="F:oxidoreductase activity"/>
    <property type="evidence" value="ECO:0007669"/>
    <property type="project" value="UniProtKB-KW"/>
</dbReference>
<dbReference type="Pfam" id="PF14226">
    <property type="entry name" value="DIOX_N"/>
    <property type="match status" value="1"/>
</dbReference>
<feature type="domain" description="Fe2OG dioxygenase" evidence="4">
    <location>
        <begin position="179"/>
        <end position="288"/>
    </location>
</feature>
<accession>A0A1M5P799</accession>
<dbReference type="STRING" id="1206085.SAMN05443575_2998"/>
<protein>
    <submittedName>
        <fullName evidence="5">Isopenicillin N synthase</fullName>
    </submittedName>
</protein>
<dbReference type="InterPro" id="IPR050231">
    <property type="entry name" value="Iron_ascorbate_oxido_reductase"/>
</dbReference>
<comment type="similarity">
    <text evidence="3">Belongs to the iron/ascorbate-dependent oxidoreductase family.</text>
</comment>
<keyword evidence="3" id="KW-0479">Metal-binding</keyword>
<dbReference type="InterPro" id="IPR026992">
    <property type="entry name" value="DIOX_N"/>
</dbReference>
<name>A0A1M5P799_9ACTN</name>
<evidence type="ECO:0000259" key="4">
    <source>
        <dbReference type="PROSITE" id="PS51471"/>
    </source>
</evidence>
<evidence type="ECO:0000313" key="5">
    <source>
        <dbReference type="EMBL" id="SHG97684.1"/>
    </source>
</evidence>
<dbReference type="InterPro" id="IPR044861">
    <property type="entry name" value="IPNS-like_FE2OG_OXY"/>
</dbReference>
<evidence type="ECO:0000313" key="6">
    <source>
        <dbReference type="Proteomes" id="UP000186132"/>
    </source>
</evidence>
<comment type="pathway">
    <text evidence="1">Antibiotic biosynthesis.</text>
</comment>
<dbReference type="GO" id="GO:0017000">
    <property type="term" value="P:antibiotic biosynthetic process"/>
    <property type="evidence" value="ECO:0007669"/>
    <property type="project" value="UniProtKB-KW"/>
</dbReference>
<dbReference type="SUPFAM" id="SSF51197">
    <property type="entry name" value="Clavaminate synthase-like"/>
    <property type="match status" value="1"/>
</dbReference>
<sequence>MNAVHSLPVVDVAAVGDAAEAAQAEQLDLACRHVGLFEVVGHGIPREDVVELFRLTREFFALPAVEKAAVAQPAPDQVRGWSPAGSEGIAYSLDEESPADLKEKLDMGRPHVDAADPYYDPARSGPHLAPNLWPVRPRELRPAWEGYWQHLDRVCAILMRLTALSFELPDTWFADKIDRSISMLRALHYPHQHEPPLAGQLRAGAHTDYGAFTVVTGEDAPGGLQVLERDGGWVSVTTTPGRLVVGVGDLLAEWTADVWPATLHRVVNPPRGLASDASRLAFAFYQHPNYDVEVDVLPSLLSHDRAAAAPRLTAGDHLRHKYVRQTTFGRA</sequence>
<evidence type="ECO:0000256" key="3">
    <source>
        <dbReference type="RuleBase" id="RU003682"/>
    </source>
</evidence>
<reference evidence="5 6" key="1">
    <citation type="submission" date="2016-11" db="EMBL/GenBank/DDBJ databases">
        <authorList>
            <person name="Jaros S."/>
            <person name="Januszkiewicz K."/>
            <person name="Wedrychowicz H."/>
        </authorList>
    </citation>
    <scope>NUCLEOTIDE SEQUENCE [LARGE SCALE GENOMIC DNA]</scope>
    <source>
        <strain evidence="5 6">DSM 45627</strain>
    </source>
</reference>
<keyword evidence="3" id="KW-0560">Oxidoreductase</keyword>
<keyword evidence="2" id="KW-0045">Antibiotic biosynthesis</keyword>
<dbReference type="Proteomes" id="UP000186132">
    <property type="component" value="Unassembled WGS sequence"/>
</dbReference>
<gene>
    <name evidence="5" type="ORF">SAMN05443575_2998</name>
</gene>
<keyword evidence="3" id="KW-0408">Iron</keyword>
<keyword evidence="6" id="KW-1185">Reference proteome</keyword>
<proteinExistence type="inferred from homology"/>
<dbReference type="InterPro" id="IPR027443">
    <property type="entry name" value="IPNS-like_sf"/>
</dbReference>
<dbReference type="Gene3D" id="2.60.120.330">
    <property type="entry name" value="B-lactam Antibiotic, Isopenicillin N Synthase, Chain"/>
    <property type="match status" value="1"/>
</dbReference>
<dbReference type="GO" id="GO:0046872">
    <property type="term" value="F:metal ion binding"/>
    <property type="evidence" value="ECO:0007669"/>
    <property type="project" value="UniProtKB-KW"/>
</dbReference>
<dbReference type="Pfam" id="PF03171">
    <property type="entry name" value="2OG-FeII_Oxy"/>
    <property type="match status" value="1"/>
</dbReference>
<evidence type="ECO:0000256" key="1">
    <source>
        <dbReference type="ARBA" id="ARBA00004792"/>
    </source>
</evidence>
<dbReference type="InterPro" id="IPR005123">
    <property type="entry name" value="Oxoglu/Fe-dep_dioxygenase_dom"/>
</dbReference>
<evidence type="ECO:0000256" key="2">
    <source>
        <dbReference type="ARBA" id="ARBA00023194"/>
    </source>
</evidence>
<dbReference type="PROSITE" id="PS51471">
    <property type="entry name" value="FE2OG_OXY"/>
    <property type="match status" value="1"/>
</dbReference>